<keyword evidence="4" id="KW-1185">Reference proteome</keyword>
<comment type="caution">
    <text evidence="2">The sequence shown here is derived from an EMBL/GenBank/DDBJ whole genome shotgun (WGS) entry which is preliminary data.</text>
</comment>
<dbReference type="EMBL" id="JAVGVR010000001">
    <property type="protein sequence ID" value="MDQ6599473.1"/>
    <property type="molecule type" value="Genomic_DNA"/>
</dbReference>
<evidence type="ECO:0000313" key="1">
    <source>
        <dbReference type="EMBL" id="MDQ6599473.1"/>
    </source>
</evidence>
<evidence type="ECO:0000313" key="4">
    <source>
        <dbReference type="Proteomes" id="UP001178888"/>
    </source>
</evidence>
<name>A0A4V3ATJ6_9BACI</name>
<sequence>MKRLMLGCVFVFTAIFLSGCMYPNEKLAKNQIPYKDQIQAVQSAVDSFQKENGGILPIKTREANTPIYLKYPIDFKKISPKYMAEPPGNAFENGGIFQYVLVDVEKNPTVKLLDLRMAETLRDINLRIKTKGYPPYKDSIANNVYTLDYKKLGLESPPSVVSPYSNQNLPLVITGNAEVYVDYRADLYQALKKTKKNFKPGEDIRSILVNNSMFVPAYSLPYTVDSKTKEPVFLETKFMNK</sequence>
<protein>
    <recommendedName>
        <fullName evidence="5">ABC transporter periplasmic binding protein yphF</fullName>
    </recommendedName>
</protein>
<organism evidence="2 3">
    <name type="scientific">Bacillus salipaludis</name>
    <dbReference type="NCBI Taxonomy" id="2547811"/>
    <lineage>
        <taxon>Bacteria</taxon>
        <taxon>Bacillati</taxon>
        <taxon>Bacillota</taxon>
        <taxon>Bacilli</taxon>
        <taxon>Bacillales</taxon>
        <taxon>Bacillaceae</taxon>
        <taxon>Bacillus</taxon>
    </lineage>
</organism>
<evidence type="ECO:0008006" key="5">
    <source>
        <dbReference type="Google" id="ProtNLM"/>
    </source>
</evidence>
<dbReference type="Proteomes" id="UP000295132">
    <property type="component" value="Unassembled WGS sequence"/>
</dbReference>
<dbReference type="RefSeq" id="WP_133335885.1">
    <property type="nucleotide sequence ID" value="NZ_JAVGVR010000001.1"/>
</dbReference>
<dbReference type="EMBL" id="SMYO01000007">
    <property type="protein sequence ID" value="TDK60253.1"/>
    <property type="molecule type" value="Genomic_DNA"/>
</dbReference>
<evidence type="ECO:0000313" key="3">
    <source>
        <dbReference type="Proteomes" id="UP000295132"/>
    </source>
</evidence>
<evidence type="ECO:0000313" key="2">
    <source>
        <dbReference type="EMBL" id="TDK60253.1"/>
    </source>
</evidence>
<gene>
    <name evidence="2" type="ORF">E2K98_16225</name>
    <name evidence="1" type="ORF">RCG21_24570</name>
</gene>
<dbReference type="Proteomes" id="UP001178888">
    <property type="component" value="Unassembled WGS sequence"/>
</dbReference>
<reference evidence="1" key="2">
    <citation type="submission" date="2023-08" db="EMBL/GenBank/DDBJ databases">
        <title>Nitrogen cycling bacteria in agricultural field soils.</title>
        <authorList>
            <person name="Jang J."/>
        </authorList>
    </citation>
    <scope>NUCLEOTIDE SEQUENCE</scope>
    <source>
        <strain evidence="1">PS3-36</strain>
    </source>
</reference>
<dbReference type="AlphaFoldDB" id="A0A4V3ATJ6"/>
<proteinExistence type="predicted"/>
<reference evidence="2 3" key="1">
    <citation type="submission" date="2019-03" db="EMBL/GenBank/DDBJ databases">
        <title>Bacillus niacini sp. nov. a Nicotinate-Metabolizing Mesophile Isolated from Soil.</title>
        <authorList>
            <person name="Zhang G."/>
        </authorList>
    </citation>
    <scope>NUCLEOTIDE SEQUENCE [LARGE SCALE GENOMIC DNA]</scope>
    <source>
        <strain evidence="2 3">WN066</strain>
    </source>
</reference>
<accession>A0A4V3ATJ6</accession>
<dbReference type="PROSITE" id="PS51257">
    <property type="entry name" value="PROKAR_LIPOPROTEIN"/>
    <property type="match status" value="1"/>
</dbReference>